<dbReference type="EMBL" id="BRXU01000002">
    <property type="protein sequence ID" value="GLC49701.1"/>
    <property type="molecule type" value="Genomic_DNA"/>
</dbReference>
<evidence type="ECO:0008006" key="3">
    <source>
        <dbReference type="Google" id="ProtNLM"/>
    </source>
</evidence>
<proteinExistence type="predicted"/>
<dbReference type="AlphaFoldDB" id="A0A9W6BDS8"/>
<keyword evidence="2" id="KW-1185">Reference proteome</keyword>
<name>A0A9W6BDS8_9CHLO</name>
<sequence length="438" mass="45436">MLFRTDVSAVVGNGVDSSGARYTTARSTHTISLPATAMEIIVSDCCRVGGLVGASSLGSLEFFRFSTMYVPGVLASISTQAPAVVVINKAAPGAYEYTFVPSISSHGDDISCAINTALAGTAPGELTAEAVPGGCRIGWRNGGYPVRSKIPVGLRISENSTGHYNDITFLMISADTSGAPVVKAVTTDNGQQLPQTGGTVNVKAGTEVQVTFQVSDADAGATIDASSTTLPPGAKLTKVYTSSTVTTGRKPAKSASPPPPHSFNWPFHTDCDVNHHNIETTPIRVSSLLGPFNETEKTASYCLLISTNATAAAEAAANGTLSEECADMKAVRRVDIVVAAECAKQTPKASRSVTINGLPTTAGFSITVAQNGAAFGLMSVRRINQLIPKVPARGLYLCMALDKDSSCGTPESLCYGSGCTFQVLSPDFKCCPTGEAPY</sequence>
<evidence type="ECO:0000313" key="1">
    <source>
        <dbReference type="EMBL" id="GLC49701.1"/>
    </source>
</evidence>
<accession>A0A9W6BDS8</accession>
<dbReference type="Proteomes" id="UP001165080">
    <property type="component" value="Unassembled WGS sequence"/>
</dbReference>
<reference evidence="1 2" key="1">
    <citation type="journal article" date="2023" name="Commun. Biol.">
        <title>Reorganization of the ancestral sex-determining regions during the evolution of trioecy in Pleodorina starrii.</title>
        <authorList>
            <person name="Takahashi K."/>
            <person name="Suzuki S."/>
            <person name="Kawai-Toyooka H."/>
            <person name="Yamamoto K."/>
            <person name="Hamaji T."/>
            <person name="Ootsuki R."/>
            <person name="Yamaguchi H."/>
            <person name="Kawachi M."/>
            <person name="Higashiyama T."/>
            <person name="Nozaki H."/>
        </authorList>
    </citation>
    <scope>NUCLEOTIDE SEQUENCE [LARGE SCALE GENOMIC DNA]</scope>
    <source>
        <strain evidence="1 2">NIES-4479</strain>
    </source>
</reference>
<gene>
    <name evidence="1" type="primary">PLESTB000600</name>
    <name evidence="1" type="ORF">PLESTB_000277500</name>
</gene>
<organism evidence="1 2">
    <name type="scientific">Pleodorina starrii</name>
    <dbReference type="NCBI Taxonomy" id="330485"/>
    <lineage>
        <taxon>Eukaryota</taxon>
        <taxon>Viridiplantae</taxon>
        <taxon>Chlorophyta</taxon>
        <taxon>core chlorophytes</taxon>
        <taxon>Chlorophyceae</taxon>
        <taxon>CS clade</taxon>
        <taxon>Chlamydomonadales</taxon>
        <taxon>Volvocaceae</taxon>
        <taxon>Pleodorina</taxon>
    </lineage>
</organism>
<protein>
    <recommendedName>
        <fullName evidence="3">Pherophorin domain-containing protein</fullName>
    </recommendedName>
</protein>
<comment type="caution">
    <text evidence="1">The sequence shown here is derived from an EMBL/GenBank/DDBJ whole genome shotgun (WGS) entry which is preliminary data.</text>
</comment>
<evidence type="ECO:0000313" key="2">
    <source>
        <dbReference type="Proteomes" id="UP001165080"/>
    </source>
</evidence>